<organism evidence="1 2">
    <name type="scientific">Pseudomonas saponiphila</name>
    <dbReference type="NCBI Taxonomy" id="556534"/>
    <lineage>
        <taxon>Bacteria</taxon>
        <taxon>Pseudomonadati</taxon>
        <taxon>Pseudomonadota</taxon>
        <taxon>Gammaproteobacteria</taxon>
        <taxon>Pseudomonadales</taxon>
        <taxon>Pseudomonadaceae</taxon>
        <taxon>Pseudomonas</taxon>
    </lineage>
</organism>
<reference evidence="2" key="1">
    <citation type="submission" date="2016-10" db="EMBL/GenBank/DDBJ databases">
        <authorList>
            <person name="Varghese N."/>
            <person name="Submissions S."/>
        </authorList>
    </citation>
    <scope>NUCLEOTIDE SEQUENCE [LARGE SCALE GENOMIC DNA]</scope>
    <source>
        <strain evidence="2">DSM 9751</strain>
    </source>
</reference>
<evidence type="ECO:0000313" key="2">
    <source>
        <dbReference type="Proteomes" id="UP000198982"/>
    </source>
</evidence>
<dbReference type="AlphaFoldDB" id="A0A1H4JLE1"/>
<evidence type="ECO:0000313" key="1">
    <source>
        <dbReference type="EMBL" id="SEB46775.1"/>
    </source>
</evidence>
<dbReference type="Proteomes" id="UP000198982">
    <property type="component" value="Unassembled WGS sequence"/>
</dbReference>
<keyword evidence="2" id="KW-1185">Reference proteome</keyword>
<dbReference type="EMBL" id="FNTJ01000001">
    <property type="protein sequence ID" value="SEB46775.1"/>
    <property type="molecule type" value="Genomic_DNA"/>
</dbReference>
<proteinExistence type="predicted"/>
<accession>A0A1H4JLE1</accession>
<name>A0A1H4JLE1_9PSED</name>
<gene>
    <name evidence="1" type="ORF">SAMN05216178_0540</name>
</gene>
<protein>
    <submittedName>
        <fullName evidence="1">Uncharacterized protein</fullName>
    </submittedName>
</protein>
<sequence length="42" mass="4770">MPAIAVLSLPVPPPRLEGNLFQVRDFEALPQPRYSHKHEGFN</sequence>